<reference evidence="6" key="1">
    <citation type="submission" date="2021-06" db="EMBL/GenBank/DDBJ databases">
        <authorList>
            <person name="Kallberg Y."/>
            <person name="Tangrot J."/>
            <person name="Rosling A."/>
        </authorList>
    </citation>
    <scope>NUCLEOTIDE SEQUENCE</scope>
    <source>
        <strain evidence="6">FL130A</strain>
    </source>
</reference>
<dbReference type="GO" id="GO:0004526">
    <property type="term" value="F:ribonuclease P activity"/>
    <property type="evidence" value="ECO:0007669"/>
    <property type="project" value="UniProtKB-EC"/>
</dbReference>
<dbReference type="InterPro" id="IPR016819">
    <property type="entry name" value="RNase_P/MRP_POP5"/>
</dbReference>
<dbReference type="PANTHER" id="PTHR15441">
    <property type="entry name" value="RIBONUCLEASE P PROTEIN SUBUNIT P14"/>
    <property type="match status" value="1"/>
</dbReference>
<keyword evidence="7" id="KW-1185">Reference proteome</keyword>
<dbReference type="GO" id="GO:0000172">
    <property type="term" value="C:ribonuclease MRP complex"/>
    <property type="evidence" value="ECO:0007669"/>
    <property type="project" value="TreeGrafter"/>
</dbReference>
<protein>
    <recommendedName>
        <fullName evidence="5">Ribonuclease P/MRP protein subunit POP5</fullName>
        <ecNumber evidence="5">3.1.26.5</ecNumber>
    </recommendedName>
</protein>
<dbReference type="GO" id="GO:0033204">
    <property type="term" value="F:ribonuclease P RNA binding"/>
    <property type="evidence" value="ECO:0007669"/>
    <property type="project" value="InterPro"/>
</dbReference>
<dbReference type="EMBL" id="CAJVPS010000165">
    <property type="protein sequence ID" value="CAG8459933.1"/>
    <property type="molecule type" value="Genomic_DNA"/>
</dbReference>
<comment type="subcellular location">
    <subcellularLocation>
        <location evidence="1">Nucleus</location>
    </subcellularLocation>
</comment>
<name>A0A9N8VPL9_9GLOM</name>
<keyword evidence="3 5" id="KW-0819">tRNA processing</keyword>
<dbReference type="Proteomes" id="UP000789508">
    <property type="component" value="Unassembled WGS sequence"/>
</dbReference>
<gene>
    <name evidence="6" type="ORF">ALEPTO_LOCUS1482</name>
</gene>
<dbReference type="Pfam" id="PF01900">
    <property type="entry name" value="RNase_P_Rpp14"/>
    <property type="match status" value="1"/>
</dbReference>
<organism evidence="6 7">
    <name type="scientific">Ambispora leptoticha</name>
    <dbReference type="NCBI Taxonomy" id="144679"/>
    <lineage>
        <taxon>Eukaryota</taxon>
        <taxon>Fungi</taxon>
        <taxon>Fungi incertae sedis</taxon>
        <taxon>Mucoromycota</taxon>
        <taxon>Glomeromycotina</taxon>
        <taxon>Glomeromycetes</taxon>
        <taxon>Archaeosporales</taxon>
        <taxon>Ambisporaceae</taxon>
        <taxon>Ambispora</taxon>
    </lineage>
</organism>
<dbReference type="GO" id="GO:0001682">
    <property type="term" value="P:tRNA 5'-leader removal"/>
    <property type="evidence" value="ECO:0007669"/>
    <property type="project" value="InterPro"/>
</dbReference>
<evidence type="ECO:0000313" key="7">
    <source>
        <dbReference type="Proteomes" id="UP000789508"/>
    </source>
</evidence>
<comment type="similarity">
    <text evidence="2 5">Belongs to the eukaryotic/archaeal RNase P protein component 2 family.</text>
</comment>
<evidence type="ECO:0000256" key="4">
    <source>
        <dbReference type="ARBA" id="ARBA00023242"/>
    </source>
</evidence>
<sequence length="166" mass="19113">MVRIKNRWILFEVIFEDNKMPPPPSLPPRHQEDEQKQIPSGEIHHALRDSICLNLGDFGMGCVIGSLNVKYFSPFTNNGILRVSRDHYRLIWGALTFINEIRGRRCLVHVLHVGGTIKKCQLACIQHDREQILKRRQAAESRGDSNLKAFEVLLEESQKEIMTVTI</sequence>
<dbReference type="OrthoDB" id="24745at2759"/>
<dbReference type="InterPro" id="IPR002759">
    <property type="entry name" value="Pop5/Rpp14/Rnp2-like"/>
</dbReference>
<evidence type="ECO:0000313" key="6">
    <source>
        <dbReference type="EMBL" id="CAG8459933.1"/>
    </source>
</evidence>
<evidence type="ECO:0000256" key="1">
    <source>
        <dbReference type="ARBA" id="ARBA00004123"/>
    </source>
</evidence>
<evidence type="ECO:0000256" key="2">
    <source>
        <dbReference type="ARBA" id="ARBA00010800"/>
    </source>
</evidence>
<dbReference type="PIRSF" id="PIRSF023803">
    <property type="entry name" value="Ribonuclease_P_prd"/>
    <property type="match status" value="1"/>
</dbReference>
<dbReference type="SUPFAM" id="SSF160350">
    <property type="entry name" value="Rnp2-like"/>
    <property type="match status" value="1"/>
</dbReference>
<accession>A0A9N8VPL9</accession>
<dbReference type="AlphaFoldDB" id="A0A9N8VPL9"/>
<evidence type="ECO:0000256" key="3">
    <source>
        <dbReference type="ARBA" id="ARBA00022694"/>
    </source>
</evidence>
<proteinExistence type="inferred from homology"/>
<dbReference type="InterPro" id="IPR038085">
    <property type="entry name" value="Rnp2-like_sf"/>
</dbReference>
<dbReference type="PANTHER" id="PTHR15441:SF2">
    <property type="entry name" value="RIBONUCLEASE P_MRP PROTEIN SUBUNIT POP5"/>
    <property type="match status" value="1"/>
</dbReference>
<dbReference type="GO" id="GO:0030681">
    <property type="term" value="C:multimeric ribonuclease P complex"/>
    <property type="evidence" value="ECO:0007669"/>
    <property type="project" value="TreeGrafter"/>
</dbReference>
<comment type="catalytic activity">
    <reaction evidence="5">
        <text>Endonucleolytic cleavage of RNA, removing 5'-extranucleotides from tRNA precursor.</text>
        <dbReference type="EC" id="3.1.26.5"/>
    </reaction>
</comment>
<comment type="caution">
    <text evidence="6">The sequence shown here is derived from an EMBL/GenBank/DDBJ whole genome shotgun (WGS) entry which is preliminary data.</text>
</comment>
<comment type="function">
    <text evidence="5">Component of ribonuclease P, a protein complex that generates mature tRNA molecules by cleaving their 5'-ends.</text>
</comment>
<evidence type="ECO:0000256" key="5">
    <source>
        <dbReference type="PIRNR" id="PIRNR023803"/>
    </source>
</evidence>
<dbReference type="EC" id="3.1.26.5" evidence="5"/>
<keyword evidence="4" id="KW-0539">Nucleus</keyword>
<dbReference type="GO" id="GO:0005730">
    <property type="term" value="C:nucleolus"/>
    <property type="evidence" value="ECO:0007669"/>
    <property type="project" value="TreeGrafter"/>
</dbReference>
<dbReference type="Gene3D" id="3.30.70.3250">
    <property type="entry name" value="Ribonuclease P, Pop5 subunit"/>
    <property type="match status" value="1"/>
</dbReference>